<reference evidence="2 3" key="1">
    <citation type="submission" date="2024-07" db="EMBL/GenBank/DDBJ databases">
        <title>Chromosome-level genome assembly of the water stick insect Ranatra chinensis (Heteroptera: Nepidae).</title>
        <authorList>
            <person name="Liu X."/>
        </authorList>
    </citation>
    <scope>NUCLEOTIDE SEQUENCE [LARGE SCALE GENOMIC DNA]</scope>
    <source>
        <strain evidence="2">Cailab_2021Rc</strain>
        <tissue evidence="2">Muscle</tissue>
    </source>
</reference>
<feature type="domain" description="Chitin-binding type-2" evidence="1">
    <location>
        <begin position="63"/>
        <end position="109"/>
    </location>
</feature>
<dbReference type="AlphaFoldDB" id="A0ABD0Z5T0"/>
<comment type="caution">
    <text evidence="2">The sequence shown here is derived from an EMBL/GenBank/DDBJ whole genome shotgun (WGS) entry which is preliminary data.</text>
</comment>
<accession>A0ABD0Z5T0</accession>
<evidence type="ECO:0000313" key="3">
    <source>
        <dbReference type="Proteomes" id="UP001558652"/>
    </source>
</evidence>
<feature type="domain" description="Chitin-binding type-2" evidence="1">
    <location>
        <begin position="164"/>
        <end position="220"/>
    </location>
</feature>
<gene>
    <name evidence="2" type="ORF">AAG570_011055</name>
</gene>
<organism evidence="2 3">
    <name type="scientific">Ranatra chinensis</name>
    <dbReference type="NCBI Taxonomy" id="642074"/>
    <lineage>
        <taxon>Eukaryota</taxon>
        <taxon>Metazoa</taxon>
        <taxon>Ecdysozoa</taxon>
        <taxon>Arthropoda</taxon>
        <taxon>Hexapoda</taxon>
        <taxon>Insecta</taxon>
        <taxon>Pterygota</taxon>
        <taxon>Neoptera</taxon>
        <taxon>Paraneoptera</taxon>
        <taxon>Hemiptera</taxon>
        <taxon>Heteroptera</taxon>
        <taxon>Panheteroptera</taxon>
        <taxon>Nepomorpha</taxon>
        <taxon>Nepidae</taxon>
        <taxon>Ranatrinae</taxon>
        <taxon>Ranatra</taxon>
    </lineage>
</organism>
<dbReference type="SUPFAM" id="SSF57625">
    <property type="entry name" value="Invertebrate chitin-binding proteins"/>
    <property type="match status" value="3"/>
</dbReference>
<dbReference type="InterPro" id="IPR036508">
    <property type="entry name" value="Chitin-bd_dom_sf"/>
</dbReference>
<dbReference type="SMART" id="SM00494">
    <property type="entry name" value="ChtBD2"/>
    <property type="match status" value="2"/>
</dbReference>
<proteinExistence type="predicted"/>
<protein>
    <recommendedName>
        <fullName evidence="1">Chitin-binding type-2 domain-containing protein</fullName>
    </recommendedName>
</protein>
<evidence type="ECO:0000313" key="2">
    <source>
        <dbReference type="EMBL" id="KAL1131438.1"/>
    </source>
</evidence>
<sequence>MLRATSGSHFSTVSFTSSSLEKRSPAENSFGELIILLVGALVACSAESLAERTQVKKPQSSQAIACKKVGSTFPVPGDCGSYAECSKAKILEIKPCPAGQRYDTERKSCVGVECIEFDTAPVAGKCKQYKYCKKAQWKVASCYFWHKYDPIQKKCRGGYDCKATPQCDNDGEVAPTKANDCMVFLQCHNHTWVPTQCPKGAFFDVKSSKCDSSVKCECKAGDTRAVKGQCKNFEKCAEGKFVPAKCPWLKTYDPKKKMCIWSLRTKC</sequence>
<dbReference type="Proteomes" id="UP001558652">
    <property type="component" value="Unassembled WGS sequence"/>
</dbReference>
<evidence type="ECO:0000259" key="1">
    <source>
        <dbReference type="PROSITE" id="PS50940"/>
    </source>
</evidence>
<dbReference type="Pfam" id="PF01607">
    <property type="entry name" value="CBM_14"/>
    <property type="match status" value="3"/>
</dbReference>
<dbReference type="PROSITE" id="PS50940">
    <property type="entry name" value="CHIT_BIND_II"/>
    <property type="match status" value="2"/>
</dbReference>
<name>A0ABD0Z5T0_9HEMI</name>
<dbReference type="InterPro" id="IPR002557">
    <property type="entry name" value="Chitin-bd_dom"/>
</dbReference>
<dbReference type="Gene3D" id="2.170.140.10">
    <property type="entry name" value="Chitin binding domain"/>
    <property type="match status" value="2"/>
</dbReference>
<dbReference type="EMBL" id="JBFDAA010000006">
    <property type="protein sequence ID" value="KAL1131438.1"/>
    <property type="molecule type" value="Genomic_DNA"/>
</dbReference>
<keyword evidence="3" id="KW-1185">Reference proteome</keyword>